<feature type="chain" id="PRO_5045061742" evidence="2">
    <location>
        <begin position="21"/>
        <end position="119"/>
    </location>
</feature>
<keyword evidence="1" id="KW-0812">Transmembrane</keyword>
<evidence type="ECO:0000256" key="1">
    <source>
        <dbReference type="SAM" id="Phobius"/>
    </source>
</evidence>
<dbReference type="EMBL" id="JBHRSU010000035">
    <property type="protein sequence ID" value="MFC3101718.1"/>
    <property type="molecule type" value="Genomic_DNA"/>
</dbReference>
<evidence type="ECO:0000313" key="4">
    <source>
        <dbReference type="Proteomes" id="UP001595378"/>
    </source>
</evidence>
<protein>
    <submittedName>
        <fullName evidence="3">DUF2946 family protein</fullName>
    </submittedName>
</protein>
<sequence>MALALAAKALIPAGFMLASAPDRLLTVTICSGLADGPKQMQILVPGKQDDRRDLADTQKAQACAFAGLGHAALGGADPLLLAAALTFILLIGLAPRSARLSRKDAFLRPPLRGPPALSV</sequence>
<keyword evidence="4" id="KW-1185">Reference proteome</keyword>
<reference evidence="4" key="1">
    <citation type="journal article" date="2019" name="Int. J. Syst. Evol. Microbiol.">
        <title>The Global Catalogue of Microorganisms (GCM) 10K type strain sequencing project: providing services to taxonomists for standard genome sequencing and annotation.</title>
        <authorList>
            <consortium name="The Broad Institute Genomics Platform"/>
            <consortium name="The Broad Institute Genome Sequencing Center for Infectious Disease"/>
            <person name="Wu L."/>
            <person name="Ma J."/>
        </authorList>
    </citation>
    <scope>NUCLEOTIDE SEQUENCE [LARGE SCALE GENOMIC DNA]</scope>
    <source>
        <strain evidence="4">KCTC 52606</strain>
    </source>
</reference>
<proteinExistence type="predicted"/>
<name>A0ABV7EGE3_9SPHN</name>
<dbReference type="Proteomes" id="UP001595378">
    <property type="component" value="Unassembled WGS sequence"/>
</dbReference>
<evidence type="ECO:0000256" key="2">
    <source>
        <dbReference type="SAM" id="SignalP"/>
    </source>
</evidence>
<gene>
    <name evidence="3" type="ORF">ACFODK_12540</name>
</gene>
<keyword evidence="1" id="KW-1133">Transmembrane helix</keyword>
<keyword evidence="1" id="KW-0472">Membrane</keyword>
<feature type="transmembrane region" description="Helical" evidence="1">
    <location>
        <begin position="79"/>
        <end position="98"/>
    </location>
</feature>
<accession>A0ABV7EGE3</accession>
<feature type="signal peptide" evidence="2">
    <location>
        <begin position="1"/>
        <end position="20"/>
    </location>
</feature>
<evidence type="ECO:0000313" key="3">
    <source>
        <dbReference type="EMBL" id="MFC3101718.1"/>
    </source>
</evidence>
<keyword evidence="2" id="KW-0732">Signal</keyword>
<organism evidence="3 4">
    <name type="scientific">Alteraurantiacibacter lauratis</name>
    <dbReference type="NCBI Taxonomy" id="2054627"/>
    <lineage>
        <taxon>Bacteria</taxon>
        <taxon>Pseudomonadati</taxon>
        <taxon>Pseudomonadota</taxon>
        <taxon>Alphaproteobacteria</taxon>
        <taxon>Sphingomonadales</taxon>
        <taxon>Erythrobacteraceae</taxon>
        <taxon>Alteraurantiacibacter</taxon>
    </lineage>
</organism>
<dbReference type="RefSeq" id="WP_336918850.1">
    <property type="nucleotide sequence ID" value="NZ_JBANRN010000006.1"/>
</dbReference>
<comment type="caution">
    <text evidence="3">The sequence shown here is derived from an EMBL/GenBank/DDBJ whole genome shotgun (WGS) entry which is preliminary data.</text>
</comment>